<evidence type="ECO:0000256" key="1">
    <source>
        <dbReference type="SAM" id="SignalP"/>
    </source>
</evidence>
<organism evidence="3 4">
    <name type="scientific">Pseudomonas moorei</name>
    <dbReference type="NCBI Taxonomy" id="395599"/>
    <lineage>
        <taxon>Bacteria</taxon>
        <taxon>Pseudomonadati</taxon>
        <taxon>Pseudomonadota</taxon>
        <taxon>Gammaproteobacteria</taxon>
        <taxon>Pseudomonadales</taxon>
        <taxon>Pseudomonadaceae</taxon>
        <taxon>Pseudomonas</taxon>
    </lineage>
</organism>
<feature type="chain" id="PRO_5035202264" description="Amidohydrolase 3 domain-containing protein" evidence="1">
    <location>
        <begin position="26"/>
        <end position="611"/>
    </location>
</feature>
<dbReference type="InterPro" id="IPR032466">
    <property type="entry name" value="Metal_Hydrolase"/>
</dbReference>
<proteinExistence type="predicted"/>
<dbReference type="CDD" id="cd01300">
    <property type="entry name" value="YtcJ_like"/>
    <property type="match status" value="1"/>
</dbReference>
<dbReference type="Gene3D" id="3.20.20.140">
    <property type="entry name" value="Metal-dependent hydrolases"/>
    <property type="match status" value="1"/>
</dbReference>
<keyword evidence="1" id="KW-0732">Signal</keyword>
<dbReference type="PANTHER" id="PTHR22642:SF2">
    <property type="entry name" value="PROTEIN LONG AFTER FAR-RED 3"/>
    <property type="match status" value="1"/>
</dbReference>
<evidence type="ECO:0000259" key="2">
    <source>
        <dbReference type="Pfam" id="PF07969"/>
    </source>
</evidence>
<dbReference type="OrthoDB" id="9031471at2"/>
<dbReference type="InterPro" id="IPR033932">
    <property type="entry name" value="YtcJ-like"/>
</dbReference>
<dbReference type="EMBL" id="FNKJ01000003">
    <property type="protein sequence ID" value="SDR07966.1"/>
    <property type="molecule type" value="Genomic_DNA"/>
</dbReference>
<evidence type="ECO:0000313" key="3">
    <source>
        <dbReference type="EMBL" id="SDR07966.1"/>
    </source>
</evidence>
<dbReference type="Gene3D" id="3.10.310.70">
    <property type="match status" value="1"/>
</dbReference>
<dbReference type="Pfam" id="PF07969">
    <property type="entry name" value="Amidohydro_3"/>
    <property type="match status" value="1"/>
</dbReference>
<sequence length="611" mass="65941">MKLTAKAIGCALLTLVVTHSLEAQAQAGANATADTIYTGGDIITVNELQPQAEAIAVKDGRILAVGYRDEVMKYKGPETQLVDLAGNTLVPGFIDPHGHVFNTGIQAISANLLPRPDGGVNDIAQLQAALKAWAEQNQKLTAEYGWIVGFGYDDAQLKEQRHPTRDDLDQVSTTLPVVIVHQSGHLGAMNSKALAILGLDAGTENPPGGVIRRKKGSQEPDGVLEENAFFSQLFGLMGKLSPDANKALFAAGVNLYKRFGYTTAQEGKASLASVTTMEAVANSGKLDIDVVAYPDITVGAEAMKAPWLSRTYSGHFRLGGIKLTLDGSPQGKTAWLTQPYYKVPAGQPPDYHGYPAFTDQQVNGFVDQAFNNNWQVLAHVNGDAAIDQFINAVRAAEKKYGMADRRPVAIHAQTARLDQVESFKALGIIPSFFPMHTYYWGDWHRDSVLGPDRAPNISPTGWAIERGMIFTSHHDAPVAMPDALRVISSTVNRVTRSGQVLGPEHRTTPLVALKAHTLWSAYQYFEEKSKGSLEAGKLADFAVLDGNLLTVNPLKIAEIKVLETIKEGKTVYRRDTALKADAITGCVESDACFMVASRALGLAGLIHTHAH</sequence>
<dbReference type="InterPro" id="IPR013108">
    <property type="entry name" value="Amidohydro_3"/>
</dbReference>
<evidence type="ECO:0000313" key="4">
    <source>
        <dbReference type="Proteomes" id="UP000199570"/>
    </source>
</evidence>
<dbReference type="Gene3D" id="2.30.40.10">
    <property type="entry name" value="Urease, subunit C, domain 1"/>
    <property type="match status" value="1"/>
</dbReference>
<name>A0A1H1G570_9PSED</name>
<reference evidence="4" key="1">
    <citation type="submission" date="2016-10" db="EMBL/GenBank/DDBJ databases">
        <authorList>
            <person name="Varghese N."/>
            <person name="Submissions S."/>
        </authorList>
    </citation>
    <scope>NUCLEOTIDE SEQUENCE [LARGE SCALE GENOMIC DNA]</scope>
    <source>
        <strain evidence="4">BS3775</strain>
    </source>
</reference>
<protein>
    <recommendedName>
        <fullName evidence="2">Amidohydrolase 3 domain-containing protein</fullName>
    </recommendedName>
</protein>
<accession>A0A1H1G570</accession>
<dbReference type="AlphaFoldDB" id="A0A1H1G570"/>
<feature type="signal peptide" evidence="1">
    <location>
        <begin position="1"/>
        <end position="25"/>
    </location>
</feature>
<dbReference type="SUPFAM" id="SSF51338">
    <property type="entry name" value="Composite domain of metallo-dependent hydrolases"/>
    <property type="match status" value="1"/>
</dbReference>
<dbReference type="InterPro" id="IPR011059">
    <property type="entry name" value="Metal-dep_hydrolase_composite"/>
</dbReference>
<dbReference type="PANTHER" id="PTHR22642">
    <property type="entry name" value="IMIDAZOLONEPROPIONASE"/>
    <property type="match status" value="1"/>
</dbReference>
<gene>
    <name evidence="3" type="ORF">SAMN04490195_3083</name>
</gene>
<dbReference type="SUPFAM" id="SSF51556">
    <property type="entry name" value="Metallo-dependent hydrolases"/>
    <property type="match status" value="1"/>
</dbReference>
<feature type="domain" description="Amidohydrolase 3" evidence="2">
    <location>
        <begin position="80"/>
        <end position="572"/>
    </location>
</feature>
<keyword evidence="4" id="KW-1185">Reference proteome</keyword>
<dbReference type="GO" id="GO:0016810">
    <property type="term" value="F:hydrolase activity, acting on carbon-nitrogen (but not peptide) bonds"/>
    <property type="evidence" value="ECO:0007669"/>
    <property type="project" value="InterPro"/>
</dbReference>
<dbReference type="Proteomes" id="UP000199570">
    <property type="component" value="Unassembled WGS sequence"/>
</dbReference>